<keyword evidence="3" id="KW-1185">Reference proteome</keyword>
<evidence type="ECO:0000313" key="2">
    <source>
        <dbReference type="EMBL" id="MBM6674442.1"/>
    </source>
</evidence>
<dbReference type="SUPFAM" id="SSF160574">
    <property type="entry name" value="BT0923-like"/>
    <property type="match status" value="2"/>
</dbReference>
<reference evidence="2" key="1">
    <citation type="submission" date="2020-08" db="EMBL/GenBank/DDBJ databases">
        <authorList>
            <person name="Cejkova D."/>
            <person name="Kubasova T."/>
            <person name="Jahodarova E."/>
            <person name="Rychlik I."/>
        </authorList>
    </citation>
    <scope>NUCLEOTIDE SEQUENCE</scope>
    <source>
        <strain evidence="2">An824</strain>
    </source>
</reference>
<protein>
    <submittedName>
        <fullName evidence="2">PepSY-like domain-containing protein</fullName>
    </submittedName>
</protein>
<gene>
    <name evidence="2" type="ORF">H6A34_11225</name>
</gene>
<organism evidence="2 3">
    <name type="scientific">Marseilla massiliensis</name>
    <dbReference type="NCBI Taxonomy" id="1841864"/>
    <lineage>
        <taxon>Bacteria</taxon>
        <taxon>Pseudomonadati</taxon>
        <taxon>Bacteroidota</taxon>
        <taxon>Bacteroidia</taxon>
        <taxon>Bacteroidales</taxon>
        <taxon>Prevotellaceae</taxon>
        <taxon>Marseilla</taxon>
    </lineage>
</organism>
<feature type="domain" description="Putative beta-lactamase-inhibitor-like PepSY-like" evidence="1">
    <location>
        <begin position="64"/>
        <end position="155"/>
    </location>
</feature>
<feature type="domain" description="Putative beta-lactamase-inhibitor-like PepSY-like" evidence="1">
    <location>
        <begin position="174"/>
        <end position="207"/>
    </location>
</feature>
<accession>A0A939B8I1</accession>
<name>A0A939B8I1_9BACT</name>
<dbReference type="RefSeq" id="WP_205105591.1">
    <property type="nucleotide sequence ID" value="NZ_JACJJG010000081.1"/>
</dbReference>
<dbReference type="PROSITE" id="PS51257">
    <property type="entry name" value="PROKAR_LIPOPROTEIN"/>
    <property type="match status" value="1"/>
</dbReference>
<evidence type="ECO:0000259" key="1">
    <source>
        <dbReference type="Pfam" id="PF11396"/>
    </source>
</evidence>
<dbReference type="EMBL" id="JACJJG010000081">
    <property type="protein sequence ID" value="MBM6674442.1"/>
    <property type="molecule type" value="Genomic_DNA"/>
</dbReference>
<sequence>MKTIDLLKWTMMCAFGALVVTSCSDDDDDDGARVPEAVQVAFDSKYGNVGRVEWDREQGGYLVAEFRKDNREHDAWFTEGGEWVMTEVDYVRDLTALPQAVQAGYAATVYAQDGWTVDDIDEIQRPSYETFYVIEVEKAGQPDYDLYFDLNGTLFRELQGEGGGNYGDMIGNGMPDEIKLFIDNNYAGATVVDFDRDARGYEVEVRHDGKSKEILFDTSYNWIQTSTDMTRDIPANIRQAVEAQYPGKRIDDCDYIETAQGEKYYLIDLDNHNVDLKVTEDGQITTTPDY</sequence>
<comment type="caution">
    <text evidence="2">The sequence shown here is derived from an EMBL/GenBank/DDBJ whole genome shotgun (WGS) entry which is preliminary data.</text>
</comment>
<proteinExistence type="predicted"/>
<reference evidence="2" key="2">
    <citation type="journal article" date="2021" name="Sci. Rep.">
        <title>The distribution of antibiotic resistance genes in chicken gut microbiota commensals.</title>
        <authorList>
            <person name="Juricova H."/>
            <person name="Matiasovicova J."/>
            <person name="Kubasova T."/>
            <person name="Cejkova D."/>
            <person name="Rychlik I."/>
        </authorList>
    </citation>
    <scope>NUCLEOTIDE SEQUENCE</scope>
    <source>
        <strain evidence="2">An824</strain>
    </source>
</reference>
<dbReference type="Proteomes" id="UP000706891">
    <property type="component" value="Unassembled WGS sequence"/>
</dbReference>
<dbReference type="InterPro" id="IPR021533">
    <property type="entry name" value="PepSY-like"/>
</dbReference>
<dbReference type="Pfam" id="PF11396">
    <property type="entry name" value="PepSY_like"/>
    <property type="match status" value="3"/>
</dbReference>
<dbReference type="Gene3D" id="3.10.450.360">
    <property type="match status" value="2"/>
</dbReference>
<evidence type="ECO:0000313" key="3">
    <source>
        <dbReference type="Proteomes" id="UP000706891"/>
    </source>
</evidence>
<feature type="domain" description="Putative beta-lactamase-inhibitor-like PepSY-like" evidence="1">
    <location>
        <begin position="212"/>
        <end position="284"/>
    </location>
</feature>
<dbReference type="AlphaFoldDB" id="A0A939B8I1"/>